<protein>
    <submittedName>
        <fullName evidence="1">Predicted protein</fullName>
    </submittedName>
</protein>
<sequence length="228" mass="25531">MNVFENYDHIAQVDVETLILTRLRFNTELNAKNLWHLAFYKPGFDEPDELSGPYTTSTRDRSLAGRKILSKIKSDSRAAEQMFNLAGELGHPFVPRRETFYNASGDELFSYRAFKEKNSDVVAILNNMPQGTSMDLITVHPNCYLFNKSTCVTDLSTDFLAAIKYLEACVAGDPRFESERTEWSCKGLILYCKAVSKKDGLVMSAANVSGWSESSVLEASVPETKPDA</sequence>
<dbReference type="EMBL" id="FP929138">
    <property type="protein sequence ID" value="CBY00986.1"/>
    <property type="molecule type" value="Genomic_DNA"/>
</dbReference>
<dbReference type="InParanoid" id="E5ABE5"/>
<dbReference type="VEuPathDB" id="FungiDB:LEMA_P021160.1"/>
<dbReference type="HOGENOM" id="CLU_1214969_0_0_1"/>
<evidence type="ECO:0000313" key="2">
    <source>
        <dbReference type="Proteomes" id="UP000002668"/>
    </source>
</evidence>
<gene>
    <name evidence="1" type="ORF">LEMA_P021160.1</name>
</gene>
<keyword evidence="2" id="KW-1185">Reference proteome</keyword>
<name>E5ABE5_LEPMJ</name>
<dbReference type="Proteomes" id="UP000002668">
    <property type="component" value="Genome"/>
</dbReference>
<evidence type="ECO:0000313" key="1">
    <source>
        <dbReference type="EMBL" id="CBY00986.1"/>
    </source>
</evidence>
<proteinExistence type="predicted"/>
<organism evidence="2">
    <name type="scientific">Leptosphaeria maculans (strain JN3 / isolate v23.1.3 / race Av1-4-5-6-7-8)</name>
    <name type="common">Blackleg fungus</name>
    <name type="synonym">Phoma lingam</name>
    <dbReference type="NCBI Taxonomy" id="985895"/>
    <lineage>
        <taxon>Eukaryota</taxon>
        <taxon>Fungi</taxon>
        <taxon>Dikarya</taxon>
        <taxon>Ascomycota</taxon>
        <taxon>Pezizomycotina</taxon>
        <taxon>Dothideomycetes</taxon>
        <taxon>Pleosporomycetidae</taxon>
        <taxon>Pleosporales</taxon>
        <taxon>Pleosporineae</taxon>
        <taxon>Leptosphaeriaceae</taxon>
        <taxon>Plenodomus</taxon>
        <taxon>Plenodomus lingam/Leptosphaeria maculans species complex</taxon>
    </lineage>
</organism>
<reference evidence="2" key="1">
    <citation type="journal article" date="2011" name="Nat. Commun.">
        <title>Effector diversification within compartments of the Leptosphaeria maculans genome affected by Repeat-Induced Point mutations.</title>
        <authorList>
            <person name="Rouxel T."/>
            <person name="Grandaubert J."/>
            <person name="Hane J.K."/>
            <person name="Hoede C."/>
            <person name="van de Wouw A.P."/>
            <person name="Couloux A."/>
            <person name="Dominguez V."/>
            <person name="Anthouard V."/>
            <person name="Bally P."/>
            <person name="Bourras S."/>
            <person name="Cozijnsen A.J."/>
            <person name="Ciuffetti L.M."/>
            <person name="Degrave A."/>
            <person name="Dilmaghani A."/>
            <person name="Duret L."/>
            <person name="Fudal I."/>
            <person name="Goodwin S.B."/>
            <person name="Gout L."/>
            <person name="Glaser N."/>
            <person name="Linglin J."/>
            <person name="Kema G.H.J."/>
            <person name="Lapalu N."/>
            <person name="Lawrence C.B."/>
            <person name="May K."/>
            <person name="Meyer M."/>
            <person name="Ollivier B."/>
            <person name="Poulain J."/>
            <person name="Schoch C.L."/>
            <person name="Simon A."/>
            <person name="Spatafora J.W."/>
            <person name="Stachowiak A."/>
            <person name="Turgeon B.G."/>
            <person name="Tyler B.M."/>
            <person name="Vincent D."/>
            <person name="Weissenbach J."/>
            <person name="Amselem J."/>
            <person name="Quesneville H."/>
            <person name="Oliver R.P."/>
            <person name="Wincker P."/>
            <person name="Balesdent M.-H."/>
            <person name="Howlett B.J."/>
        </authorList>
    </citation>
    <scope>NUCLEOTIDE SEQUENCE [LARGE SCALE GENOMIC DNA]</scope>
    <source>
        <strain evidence="2">JN3 / isolate v23.1.3 / race Av1-4-5-6-7-8</strain>
    </source>
</reference>
<accession>E5ABE5</accession>
<dbReference type="AlphaFoldDB" id="E5ABE5"/>